<gene>
    <name evidence="9" type="ORF">GOMPHAMPRED_004955</name>
</gene>
<keyword evidence="10" id="KW-1185">Reference proteome</keyword>
<dbReference type="PROSITE" id="PS50048">
    <property type="entry name" value="ZN2_CY6_FUNGAL_2"/>
    <property type="match status" value="1"/>
</dbReference>
<evidence type="ECO:0000256" key="3">
    <source>
        <dbReference type="ARBA" id="ARBA00023015"/>
    </source>
</evidence>
<evidence type="ECO:0000256" key="4">
    <source>
        <dbReference type="ARBA" id="ARBA00023125"/>
    </source>
</evidence>
<reference evidence="9" key="1">
    <citation type="submission" date="2021-03" db="EMBL/GenBank/DDBJ databases">
        <authorList>
            <person name="Tagirdzhanova G."/>
        </authorList>
    </citation>
    <scope>NUCLEOTIDE SEQUENCE</scope>
</reference>
<dbReference type="SMART" id="SM00906">
    <property type="entry name" value="Fungal_trans"/>
    <property type="match status" value="1"/>
</dbReference>
<dbReference type="PANTHER" id="PTHR31944">
    <property type="entry name" value="HEME-RESPONSIVE ZINC FINGER TRANSCRIPTION FACTOR HAP1"/>
    <property type="match status" value="1"/>
</dbReference>
<feature type="compositionally biased region" description="Polar residues" evidence="7">
    <location>
        <begin position="1"/>
        <end position="13"/>
    </location>
</feature>
<dbReference type="InterPro" id="IPR001138">
    <property type="entry name" value="Zn2Cys6_DnaBD"/>
</dbReference>
<dbReference type="GO" id="GO:0006351">
    <property type="term" value="P:DNA-templated transcription"/>
    <property type="evidence" value="ECO:0007669"/>
    <property type="project" value="InterPro"/>
</dbReference>
<evidence type="ECO:0000256" key="6">
    <source>
        <dbReference type="ARBA" id="ARBA00023242"/>
    </source>
</evidence>
<organism evidence="9 10">
    <name type="scientific">Gomphillus americanus</name>
    <dbReference type="NCBI Taxonomy" id="1940652"/>
    <lineage>
        <taxon>Eukaryota</taxon>
        <taxon>Fungi</taxon>
        <taxon>Dikarya</taxon>
        <taxon>Ascomycota</taxon>
        <taxon>Pezizomycotina</taxon>
        <taxon>Lecanoromycetes</taxon>
        <taxon>OSLEUM clade</taxon>
        <taxon>Ostropomycetidae</taxon>
        <taxon>Ostropales</taxon>
        <taxon>Graphidaceae</taxon>
        <taxon>Gomphilloideae</taxon>
        <taxon>Gomphillus</taxon>
    </lineage>
</organism>
<evidence type="ECO:0000313" key="9">
    <source>
        <dbReference type="EMBL" id="CAF9906868.1"/>
    </source>
</evidence>
<dbReference type="PROSITE" id="PS00463">
    <property type="entry name" value="ZN2_CY6_FUNGAL_1"/>
    <property type="match status" value="1"/>
</dbReference>
<evidence type="ECO:0000256" key="1">
    <source>
        <dbReference type="ARBA" id="ARBA00022723"/>
    </source>
</evidence>
<dbReference type="Gene3D" id="4.10.240.10">
    <property type="entry name" value="Zn(2)-C6 fungal-type DNA-binding domain"/>
    <property type="match status" value="1"/>
</dbReference>
<protein>
    <recommendedName>
        <fullName evidence="8">Zn(2)-C6 fungal-type domain-containing protein</fullName>
    </recommendedName>
</protein>
<evidence type="ECO:0000256" key="7">
    <source>
        <dbReference type="SAM" id="MobiDB-lite"/>
    </source>
</evidence>
<dbReference type="Pfam" id="PF00172">
    <property type="entry name" value="Zn_clus"/>
    <property type="match status" value="1"/>
</dbReference>
<dbReference type="GO" id="GO:0008270">
    <property type="term" value="F:zinc ion binding"/>
    <property type="evidence" value="ECO:0007669"/>
    <property type="project" value="InterPro"/>
</dbReference>
<name>A0A8H3ELW8_9LECA</name>
<keyword evidence="4" id="KW-0238">DNA-binding</keyword>
<dbReference type="Proteomes" id="UP000664169">
    <property type="component" value="Unassembled WGS sequence"/>
</dbReference>
<dbReference type="GO" id="GO:0000978">
    <property type="term" value="F:RNA polymerase II cis-regulatory region sequence-specific DNA binding"/>
    <property type="evidence" value="ECO:0007669"/>
    <property type="project" value="TreeGrafter"/>
</dbReference>
<dbReference type="SMART" id="SM00066">
    <property type="entry name" value="GAL4"/>
    <property type="match status" value="1"/>
</dbReference>
<accession>A0A8H3ELW8</accession>
<feature type="region of interest" description="Disordered" evidence="7">
    <location>
        <begin position="1"/>
        <end position="20"/>
    </location>
</feature>
<dbReference type="GO" id="GO:0001228">
    <property type="term" value="F:DNA-binding transcription activator activity, RNA polymerase II-specific"/>
    <property type="evidence" value="ECO:0007669"/>
    <property type="project" value="TreeGrafter"/>
</dbReference>
<keyword evidence="5" id="KW-0804">Transcription</keyword>
<dbReference type="PANTHER" id="PTHR31944:SF130">
    <property type="entry name" value="ZN(II)2CYS6 TRANSCRIPTION FACTO (EUROFUNG)"/>
    <property type="match status" value="1"/>
</dbReference>
<evidence type="ECO:0000313" key="10">
    <source>
        <dbReference type="Proteomes" id="UP000664169"/>
    </source>
</evidence>
<dbReference type="EMBL" id="CAJPDQ010000003">
    <property type="protein sequence ID" value="CAF9906868.1"/>
    <property type="molecule type" value="Genomic_DNA"/>
</dbReference>
<evidence type="ECO:0000259" key="8">
    <source>
        <dbReference type="PROSITE" id="PS50048"/>
    </source>
</evidence>
<dbReference type="InterPro" id="IPR036864">
    <property type="entry name" value="Zn2-C6_fun-type_DNA-bd_sf"/>
</dbReference>
<comment type="caution">
    <text evidence="9">The sequence shown here is derived from an EMBL/GenBank/DDBJ whole genome shotgun (WGS) entry which is preliminary data.</text>
</comment>
<dbReference type="GO" id="GO:0005634">
    <property type="term" value="C:nucleus"/>
    <property type="evidence" value="ECO:0007669"/>
    <property type="project" value="TreeGrafter"/>
</dbReference>
<feature type="domain" description="Zn(2)-C6 fungal-type" evidence="8">
    <location>
        <begin position="25"/>
        <end position="56"/>
    </location>
</feature>
<dbReference type="SUPFAM" id="SSF57701">
    <property type="entry name" value="Zn2/Cys6 DNA-binding domain"/>
    <property type="match status" value="1"/>
</dbReference>
<dbReference type="InterPro" id="IPR007219">
    <property type="entry name" value="XnlR_reg_dom"/>
</dbReference>
<dbReference type="AlphaFoldDB" id="A0A8H3ELW8"/>
<dbReference type="CDD" id="cd12148">
    <property type="entry name" value="fungal_TF_MHR"/>
    <property type="match status" value="1"/>
</dbReference>
<dbReference type="InterPro" id="IPR051430">
    <property type="entry name" value="Fungal_TF_Env_Response"/>
</dbReference>
<keyword evidence="1" id="KW-0479">Metal-binding</keyword>
<evidence type="ECO:0000256" key="2">
    <source>
        <dbReference type="ARBA" id="ARBA00022833"/>
    </source>
</evidence>
<keyword evidence="6" id="KW-0539">Nucleus</keyword>
<dbReference type="CDD" id="cd00067">
    <property type="entry name" value="GAL4"/>
    <property type="match status" value="1"/>
</dbReference>
<dbReference type="OrthoDB" id="4236860at2759"/>
<sequence>MSAQAQAQASEDTPASRKRKRKTYSCLDCRRRKLKCDREHPCSRCIKEGHSESCAFRNDGHNSDVEEPDGSHNSVSLYQSQGLRKNVSLATESRNGTSPFTTDQCVMLQRKVASLESKLAKYESLDLAQGHSDQLSSAQEDRETTFFRGTSFRTSFYGPTNPGSSFVHSPEIFSTSGGSRFKVASLSKLREDLAAMRKRRKARTKAKPVQIPSNLSSLLPPPETTDYKVQLYLETYETTLRIIHKPSFWAEYRAKPSHQWRDSFAAVVLMIVAAVNCVAVSELNFTEDISTTRAETQRLVTAVDQWLEQQSQKHLTAEIFQVQLLSLLAKATTALKRKRAWTNSGFLLRVAISAGFHRDPSELRETISVFDQEMRRRLWATIVEWDLAISIHRGLPPMAASIPVVCGAPLNIDDVDIHQESQALPEEKPLSERTDTSFLQISVRSLSLRTSLASLLNDPKARLPWSEVLSYEEKIREELHSLPEWTRGRDALDATMLDLQLRQYILWLYSYHSRGQPGPKTAYARLATVNAASEMIEQYTRLSVADVNALNMLRNDMFQCIVTISLNMISEAKSRPIHSTRKHSD</sequence>
<keyword evidence="2" id="KW-0862">Zinc</keyword>
<keyword evidence="3" id="KW-0805">Transcription regulation</keyword>
<evidence type="ECO:0000256" key="5">
    <source>
        <dbReference type="ARBA" id="ARBA00023163"/>
    </source>
</evidence>
<proteinExistence type="predicted"/>
<dbReference type="Pfam" id="PF04082">
    <property type="entry name" value="Fungal_trans"/>
    <property type="match status" value="1"/>
</dbReference>